<dbReference type="InterPro" id="IPR023213">
    <property type="entry name" value="CAT-like_dom_sf"/>
</dbReference>
<dbReference type="Proteomes" id="UP000026961">
    <property type="component" value="Chromosome 11"/>
</dbReference>
<dbReference type="HOGENOM" id="CLU_014546_2_0_1"/>
<dbReference type="PANTHER" id="PTHR31642">
    <property type="entry name" value="TRICHOTHECENE 3-O-ACETYLTRANSFERASE"/>
    <property type="match status" value="1"/>
</dbReference>
<dbReference type="STRING" id="40148.A0A0E0BJD4"/>
<dbReference type="AlphaFoldDB" id="A0A0E0BJD4"/>
<evidence type="ECO:0000313" key="5">
    <source>
        <dbReference type="Proteomes" id="UP000026961"/>
    </source>
</evidence>
<reference evidence="4" key="2">
    <citation type="submission" date="2018-05" db="EMBL/GenBank/DDBJ databases">
        <title>OgluRS3 (Oryza glumaepatula Reference Sequence Version 3).</title>
        <authorList>
            <person name="Zhang J."/>
            <person name="Kudrna D."/>
            <person name="Lee S."/>
            <person name="Talag J."/>
            <person name="Welchert J."/>
            <person name="Wing R.A."/>
        </authorList>
    </citation>
    <scope>NUCLEOTIDE SEQUENCE [LARGE SCALE GENOMIC DNA]</scope>
</reference>
<proteinExistence type="inferred from homology"/>
<dbReference type="PANTHER" id="PTHR31642:SF310">
    <property type="entry name" value="FATTY ALCOHOL:CAFFEOYL-COA ACYLTRANSFERASE"/>
    <property type="match status" value="1"/>
</dbReference>
<dbReference type="FunFam" id="3.30.559.10:FF:000008">
    <property type="entry name" value="Tryptamine hydroxycinnamoyl transferase"/>
    <property type="match status" value="1"/>
</dbReference>
<keyword evidence="5" id="KW-1185">Reference proteome</keyword>
<name>A0A0E0BJD4_9ORYZ</name>
<dbReference type="Gene3D" id="3.30.559.10">
    <property type="entry name" value="Chloramphenicol acetyltransferase-like domain"/>
    <property type="match status" value="2"/>
</dbReference>
<dbReference type="Gramene" id="OGLUM11G14070.1">
    <property type="protein sequence ID" value="OGLUM11G14070.1"/>
    <property type="gene ID" value="OGLUM11G14070"/>
</dbReference>
<keyword evidence="2" id="KW-0808">Transferase</keyword>
<organism evidence="4">
    <name type="scientific">Oryza glumipatula</name>
    <dbReference type="NCBI Taxonomy" id="40148"/>
    <lineage>
        <taxon>Eukaryota</taxon>
        <taxon>Viridiplantae</taxon>
        <taxon>Streptophyta</taxon>
        <taxon>Embryophyta</taxon>
        <taxon>Tracheophyta</taxon>
        <taxon>Spermatophyta</taxon>
        <taxon>Magnoliopsida</taxon>
        <taxon>Liliopsida</taxon>
        <taxon>Poales</taxon>
        <taxon>Poaceae</taxon>
        <taxon>BOP clade</taxon>
        <taxon>Oryzoideae</taxon>
        <taxon>Oryzeae</taxon>
        <taxon>Oryzinae</taxon>
        <taxon>Oryza</taxon>
    </lineage>
</organism>
<protein>
    <recommendedName>
        <fullName evidence="6">Omega-hydroxypalmitate O-feruloyl transferase</fullName>
    </recommendedName>
</protein>
<dbReference type="GO" id="GO:0050734">
    <property type="term" value="F:hydroxycinnamoyltransferase activity"/>
    <property type="evidence" value="ECO:0007669"/>
    <property type="project" value="UniProtKB-ARBA"/>
</dbReference>
<sequence>MVVEVRENGAVVEVADGGKAAAAAKLTVKRGEPELVAPAEATPTGEKYYLSNLDQNIAVIVQTVYCYKPPAAASGGGENGDAVAVLRDALAKVLVHYHPLAGRLTISAEMKLAVELTGEGAVFVAADAGCDLADVGDLAKPDPAALGHLVYSVPGAKNILEMPPMTAQVTRFKCGGFALGLAMNHCMFDGLGAMEFVNSWAETARGAAELTVPPFLDRTVLRARDPPVISFEHHEFEEIPDVSDTAALYADQELLYRSFCFDPERLERVRALALAGAGAENGDDLVGGRCTTFEALSGLVWRARTRALGLAPEQRTKLLFAVDGRRRFEPPLPRGYFGNGIVLTNAVATAGELLSSPPSRAAGLVQAAVRMVTDGYMRSAVDYFEATRARPSLASTLLITTWSRLAFHGADFGWGAPAMSGPVTLPEKEVILFLAHGEERKSINVLLGLPASAMDAFQELMDEI</sequence>
<keyword evidence="3" id="KW-0012">Acyltransferase</keyword>
<evidence type="ECO:0000256" key="3">
    <source>
        <dbReference type="ARBA" id="ARBA00023315"/>
    </source>
</evidence>
<evidence type="ECO:0000256" key="1">
    <source>
        <dbReference type="ARBA" id="ARBA00009861"/>
    </source>
</evidence>
<accession>A0A0E0BJD4</accession>
<dbReference type="Pfam" id="PF02458">
    <property type="entry name" value="Transferase"/>
    <property type="match status" value="1"/>
</dbReference>
<comment type="similarity">
    <text evidence="1">Belongs to the plant acyltransferase family.</text>
</comment>
<dbReference type="InterPro" id="IPR050317">
    <property type="entry name" value="Plant_Fungal_Acyltransferase"/>
</dbReference>
<evidence type="ECO:0000256" key="2">
    <source>
        <dbReference type="ARBA" id="ARBA00022679"/>
    </source>
</evidence>
<evidence type="ECO:0000313" key="4">
    <source>
        <dbReference type="EnsemblPlants" id="OGLUM11G14070.1"/>
    </source>
</evidence>
<reference evidence="4" key="1">
    <citation type="submission" date="2015-04" db="UniProtKB">
        <authorList>
            <consortium name="EnsemblPlants"/>
        </authorList>
    </citation>
    <scope>IDENTIFICATION</scope>
</reference>
<dbReference type="EnsemblPlants" id="OGLUM11G14070.1">
    <property type="protein sequence ID" value="OGLUM11G14070.1"/>
    <property type="gene ID" value="OGLUM11G14070"/>
</dbReference>
<dbReference type="FunFam" id="3.30.559.10:FF:000015">
    <property type="entry name" value="Spermidine hydroxycinnamoyl transferase"/>
    <property type="match status" value="1"/>
</dbReference>
<dbReference type="eggNOG" id="ENOG502QS3E">
    <property type="taxonomic scope" value="Eukaryota"/>
</dbReference>
<evidence type="ECO:0008006" key="6">
    <source>
        <dbReference type="Google" id="ProtNLM"/>
    </source>
</evidence>